<reference evidence="1 2" key="1">
    <citation type="submission" date="2024-06" db="EMBL/GenBank/DDBJ databases">
        <title>Genomic Encyclopedia of Type Strains, Phase IV (KMG-IV): sequencing the most valuable type-strain genomes for metagenomic binning, comparative biology and taxonomic classification.</title>
        <authorList>
            <person name="Goeker M."/>
        </authorList>
    </citation>
    <scope>NUCLEOTIDE SEQUENCE [LARGE SCALE GENOMIC DNA]</scope>
    <source>
        <strain evidence="1 2">DSM 23650</strain>
    </source>
</reference>
<evidence type="ECO:0000313" key="2">
    <source>
        <dbReference type="Proteomes" id="UP001549112"/>
    </source>
</evidence>
<sequence>MNAGLLACAGSVVACIYTFVESAEIQYFRSVGQYTPRLRQLYSSTLQA</sequence>
<evidence type="ECO:0000313" key="1">
    <source>
        <dbReference type="EMBL" id="MET3560329.1"/>
    </source>
</evidence>
<dbReference type="EMBL" id="JBEPLT010000009">
    <property type="protein sequence ID" value="MET3560329.1"/>
    <property type="molecule type" value="Genomic_DNA"/>
</dbReference>
<gene>
    <name evidence="1" type="ORF">ABID39_001023</name>
</gene>
<name>A0ABV2FP43_9HYPH</name>
<proteinExistence type="predicted"/>
<accession>A0ABV2FP43</accession>
<dbReference type="RefSeq" id="WP_354186654.1">
    <property type="nucleotide sequence ID" value="NZ_JBEPLT010000009.1"/>
</dbReference>
<organism evidence="1 2">
    <name type="scientific">Bartonella japonica</name>
    <dbReference type="NCBI Taxonomy" id="357761"/>
    <lineage>
        <taxon>Bacteria</taxon>
        <taxon>Pseudomonadati</taxon>
        <taxon>Pseudomonadota</taxon>
        <taxon>Alphaproteobacteria</taxon>
        <taxon>Hyphomicrobiales</taxon>
        <taxon>Bartonellaceae</taxon>
        <taxon>Bartonella</taxon>
    </lineage>
</organism>
<dbReference type="Proteomes" id="UP001549112">
    <property type="component" value="Unassembled WGS sequence"/>
</dbReference>
<comment type="caution">
    <text evidence="1">The sequence shown here is derived from an EMBL/GenBank/DDBJ whole genome shotgun (WGS) entry which is preliminary data.</text>
</comment>
<keyword evidence="2" id="KW-1185">Reference proteome</keyword>
<protein>
    <submittedName>
        <fullName evidence="1">Uncharacterized protein</fullName>
    </submittedName>
</protein>